<sequence length="278" mass="31760">MASPTEQFSQLSLNDMRFAASDLRQRKRRVRAVLASFDRDLVPSRYRPDIFERIDEEQSQRPSSEWVIGDDILGSLMQKGCHDPLTYGVLTDLEPAGVRVRKFGQKINRLLRREIQRYDREVPAVAEKSLRRRLVLEIAGDILALSRSAHDDLDSDLERDLHNDQENAADVLNNLTQALISVLRDVCSRDEDPYNSSTRRRRLSGGEGEISLYHCLIHSPPRQLDGPDFIIRALQKIGSLAPVTFKDADTRRKLRHIHGSLLAKGAPRVYRDELWGLS</sequence>
<organism evidence="1 2">
    <name type="scientific">Exophiala bonariae</name>
    <dbReference type="NCBI Taxonomy" id="1690606"/>
    <lineage>
        <taxon>Eukaryota</taxon>
        <taxon>Fungi</taxon>
        <taxon>Dikarya</taxon>
        <taxon>Ascomycota</taxon>
        <taxon>Pezizomycotina</taxon>
        <taxon>Eurotiomycetes</taxon>
        <taxon>Chaetothyriomycetidae</taxon>
        <taxon>Chaetothyriales</taxon>
        <taxon>Herpotrichiellaceae</taxon>
        <taxon>Exophiala</taxon>
    </lineage>
</organism>
<comment type="caution">
    <text evidence="1">The sequence shown here is derived from an EMBL/GenBank/DDBJ whole genome shotgun (WGS) entry which is preliminary data.</text>
</comment>
<protein>
    <submittedName>
        <fullName evidence="1">Uncharacterized protein</fullName>
    </submittedName>
</protein>
<evidence type="ECO:0000313" key="2">
    <source>
        <dbReference type="Proteomes" id="UP001358417"/>
    </source>
</evidence>
<accession>A0AAV9N896</accession>
<dbReference type="EMBL" id="JAVRRD010000016">
    <property type="protein sequence ID" value="KAK5051010.1"/>
    <property type="molecule type" value="Genomic_DNA"/>
</dbReference>
<name>A0AAV9N896_9EURO</name>
<gene>
    <name evidence="1" type="ORF">LTR84_003569</name>
</gene>
<dbReference type="GeneID" id="89971756"/>
<dbReference type="AlphaFoldDB" id="A0AAV9N896"/>
<keyword evidence="2" id="KW-1185">Reference proteome</keyword>
<proteinExistence type="predicted"/>
<dbReference type="RefSeq" id="XP_064705510.1">
    <property type="nucleotide sequence ID" value="XM_064847157.1"/>
</dbReference>
<reference evidence="1 2" key="1">
    <citation type="submission" date="2023-08" db="EMBL/GenBank/DDBJ databases">
        <title>Black Yeasts Isolated from many extreme environments.</title>
        <authorList>
            <person name="Coleine C."/>
            <person name="Stajich J.E."/>
            <person name="Selbmann L."/>
        </authorList>
    </citation>
    <scope>NUCLEOTIDE SEQUENCE [LARGE SCALE GENOMIC DNA]</scope>
    <source>
        <strain evidence="1 2">CCFEE 5792</strain>
    </source>
</reference>
<dbReference type="Proteomes" id="UP001358417">
    <property type="component" value="Unassembled WGS sequence"/>
</dbReference>
<evidence type="ECO:0000313" key="1">
    <source>
        <dbReference type="EMBL" id="KAK5051010.1"/>
    </source>
</evidence>